<feature type="transmembrane region" description="Helical" evidence="8">
    <location>
        <begin position="215"/>
        <end position="237"/>
    </location>
</feature>
<reference evidence="10" key="1">
    <citation type="submission" date="2019-03" db="EMBL/GenBank/DDBJ databases">
        <title>WGS assembly of Setaria viridis.</title>
        <authorList>
            <person name="Huang P."/>
            <person name="Jenkins J."/>
            <person name="Grimwood J."/>
            <person name="Barry K."/>
            <person name="Healey A."/>
            <person name="Mamidi S."/>
            <person name="Sreedasyam A."/>
            <person name="Shu S."/>
            <person name="Feldman M."/>
            <person name="Wu J."/>
            <person name="Yu Y."/>
            <person name="Chen C."/>
            <person name="Johnson J."/>
            <person name="Rokhsar D."/>
            <person name="Baxter I."/>
            <person name="Schmutz J."/>
            <person name="Brutnell T."/>
            <person name="Kellogg E."/>
        </authorList>
    </citation>
    <scope>NUCLEOTIDE SEQUENCE [LARGE SCALE GENOMIC DNA]</scope>
</reference>
<dbReference type="Gramene" id="TKW38495">
    <property type="protein sequence ID" value="TKW38495"/>
    <property type="gene ID" value="SEVIR_1G118500v2"/>
</dbReference>
<keyword evidence="6 8" id="KW-1133">Transmembrane helix</keyword>
<dbReference type="OMA" id="HHMVFNN"/>
<name>A0A4U6W956_SETVI</name>
<evidence type="ECO:0000256" key="5">
    <source>
        <dbReference type="ARBA" id="ARBA00022824"/>
    </source>
</evidence>
<evidence type="ECO:0000256" key="3">
    <source>
        <dbReference type="ARBA" id="ARBA00022679"/>
    </source>
</evidence>
<dbReference type="PANTHER" id="PTHR22760:SF4">
    <property type="entry name" value="GPI MANNOSYLTRANSFERASE 3"/>
    <property type="match status" value="1"/>
</dbReference>
<dbReference type="AlphaFoldDB" id="A0A4U6W956"/>
<feature type="compositionally biased region" description="Pro residues" evidence="9">
    <location>
        <begin position="14"/>
        <end position="23"/>
    </location>
</feature>
<evidence type="ECO:0000256" key="2">
    <source>
        <dbReference type="ARBA" id="ARBA00022676"/>
    </source>
</evidence>
<organism evidence="10 11">
    <name type="scientific">Setaria viridis</name>
    <name type="common">Green bristlegrass</name>
    <name type="synonym">Setaria italica subsp. viridis</name>
    <dbReference type="NCBI Taxonomy" id="4556"/>
    <lineage>
        <taxon>Eukaryota</taxon>
        <taxon>Viridiplantae</taxon>
        <taxon>Streptophyta</taxon>
        <taxon>Embryophyta</taxon>
        <taxon>Tracheophyta</taxon>
        <taxon>Spermatophyta</taxon>
        <taxon>Magnoliopsida</taxon>
        <taxon>Liliopsida</taxon>
        <taxon>Poales</taxon>
        <taxon>Poaceae</taxon>
        <taxon>PACMAD clade</taxon>
        <taxon>Panicoideae</taxon>
        <taxon>Panicodae</taxon>
        <taxon>Paniceae</taxon>
        <taxon>Cenchrinae</taxon>
        <taxon>Setaria</taxon>
    </lineage>
</organism>
<evidence type="ECO:0000256" key="6">
    <source>
        <dbReference type="ARBA" id="ARBA00022989"/>
    </source>
</evidence>
<evidence type="ECO:0000256" key="4">
    <source>
        <dbReference type="ARBA" id="ARBA00022692"/>
    </source>
</evidence>
<dbReference type="Pfam" id="PF03901">
    <property type="entry name" value="Glyco_transf_22"/>
    <property type="match status" value="1"/>
</dbReference>
<evidence type="ECO:0000256" key="1">
    <source>
        <dbReference type="ARBA" id="ARBA00004477"/>
    </source>
</evidence>
<accession>A0A4U6W956</accession>
<keyword evidence="7 8" id="KW-0472">Membrane</keyword>
<dbReference type="InterPro" id="IPR005599">
    <property type="entry name" value="GPI_mannosylTrfase"/>
</dbReference>
<proteinExistence type="inferred from homology"/>
<feature type="transmembrane region" description="Helical" evidence="8">
    <location>
        <begin position="93"/>
        <end position="109"/>
    </location>
</feature>
<dbReference type="GO" id="GO:0006506">
    <property type="term" value="P:GPI anchor biosynthetic process"/>
    <property type="evidence" value="ECO:0007669"/>
    <property type="project" value="TreeGrafter"/>
</dbReference>
<evidence type="ECO:0000313" key="10">
    <source>
        <dbReference type="EMBL" id="TKW38495.1"/>
    </source>
</evidence>
<feature type="transmembrane region" description="Helical" evidence="8">
    <location>
        <begin position="148"/>
        <end position="170"/>
    </location>
</feature>
<keyword evidence="5 8" id="KW-0256">Endoplasmic reticulum</keyword>
<dbReference type="Proteomes" id="UP000298652">
    <property type="component" value="Chromosome 1"/>
</dbReference>
<dbReference type="PANTHER" id="PTHR22760">
    <property type="entry name" value="GLYCOSYLTRANSFERASE"/>
    <property type="match status" value="1"/>
</dbReference>
<feature type="region of interest" description="Disordered" evidence="9">
    <location>
        <begin position="1"/>
        <end position="26"/>
    </location>
</feature>
<feature type="transmembrane region" description="Helical" evidence="8">
    <location>
        <begin position="355"/>
        <end position="372"/>
    </location>
</feature>
<dbReference type="GO" id="GO:0000026">
    <property type="term" value="F:alpha-1,2-mannosyltransferase activity"/>
    <property type="evidence" value="ECO:0007669"/>
    <property type="project" value="TreeGrafter"/>
</dbReference>
<comment type="similarity">
    <text evidence="8">Belongs to the glycosyltransferase 22 family.</text>
</comment>
<protein>
    <recommendedName>
        <fullName evidence="8">Mannosyltransferase</fullName>
        <ecNumber evidence="8">2.4.1.-</ecNumber>
    </recommendedName>
</protein>
<dbReference type="GO" id="GO:0005789">
    <property type="term" value="C:endoplasmic reticulum membrane"/>
    <property type="evidence" value="ECO:0007669"/>
    <property type="project" value="UniProtKB-SubCell"/>
</dbReference>
<evidence type="ECO:0000256" key="9">
    <source>
        <dbReference type="SAM" id="MobiDB-lite"/>
    </source>
</evidence>
<keyword evidence="3" id="KW-0808">Transferase</keyword>
<feature type="transmembrane region" description="Helical" evidence="8">
    <location>
        <begin position="393"/>
        <end position="412"/>
    </location>
</feature>
<comment type="subcellular location">
    <subcellularLocation>
        <location evidence="1 8">Endoplasmic reticulum membrane</location>
        <topology evidence="1 8">Multi-pass membrane protein</topology>
    </subcellularLocation>
</comment>
<keyword evidence="11" id="KW-1185">Reference proteome</keyword>
<feature type="transmembrane region" description="Helical" evidence="8">
    <location>
        <begin position="249"/>
        <end position="275"/>
    </location>
</feature>
<dbReference type="EMBL" id="CM016552">
    <property type="protein sequence ID" value="TKW38495.1"/>
    <property type="molecule type" value="Genomic_DNA"/>
</dbReference>
<gene>
    <name evidence="10" type="ORF">SEVIR_1G118500v2</name>
</gene>
<evidence type="ECO:0000256" key="7">
    <source>
        <dbReference type="ARBA" id="ARBA00023136"/>
    </source>
</evidence>
<keyword evidence="4 8" id="KW-0812">Transmembrane</keyword>
<feature type="transmembrane region" description="Helical" evidence="8">
    <location>
        <begin position="332"/>
        <end position="349"/>
    </location>
</feature>
<keyword evidence="2 8" id="KW-0328">Glycosyltransferase</keyword>
<sequence>MSQRRRSRAAGLPPGDPDPPPSPEKARRIRPWAALGSDRRVLALALAFRAANALLVRTYFNPDEHWQCLEVAHRIAFGYGHLTWEWKRGLRSYLHPLIFAALYKILALLHLDTPWFMVMAPRLLQSVFAAFGDLYLYKLSKLIFNSQVAQWTLFSQLVNWFMFFCITRTLSNSLETVLTVAGLYYWFIAIESSKGTSIVSKQQAASKQSPPARKLALLIAALSCAIRPTSAVTWLYVGLLDFIQMKSKCYFVFLEVIPVGAIVLAVTTLLDWWMYGSQVIVPLNFLKFNLFSSGGDYYGTHVFHWYFTQGFPSMIWTFLPFAMCGIVKSREWRISGLIAWVLGVYSILGHKEFRFVLPVLPVALMFSGYCLAAMSQFKGKILHGKRCLSRLQLSVILLIITNVPMALYMSLFHQRGTEDVMYYLSKEAHDGRVKSVLFLMPCHSTPYYSTLHHNVPMRFLDCTPSGNKGTLDESDRFLTSPFEFVGEVFGNLSSFSHIVLFESEERHVHHLLLGNSFLEVRRFFHTHFKVDRDLQSSVVVYSQGDVL</sequence>
<evidence type="ECO:0000256" key="8">
    <source>
        <dbReference type="RuleBase" id="RU363075"/>
    </source>
</evidence>
<feature type="transmembrane region" description="Helical" evidence="8">
    <location>
        <begin position="303"/>
        <end position="325"/>
    </location>
</feature>
<evidence type="ECO:0000313" key="11">
    <source>
        <dbReference type="Proteomes" id="UP000298652"/>
    </source>
</evidence>
<dbReference type="EC" id="2.4.1.-" evidence="8"/>